<evidence type="ECO:0000256" key="1">
    <source>
        <dbReference type="ARBA" id="ARBA00004170"/>
    </source>
</evidence>
<comment type="similarity">
    <text evidence="6">Belongs to the taffazin family.</text>
</comment>
<keyword evidence="3" id="KW-0443">Lipid metabolism</keyword>
<dbReference type="GO" id="GO:0047184">
    <property type="term" value="F:1-acylglycerophosphocholine O-acyltransferase activity"/>
    <property type="evidence" value="ECO:0000318"/>
    <property type="project" value="GO_Central"/>
</dbReference>
<evidence type="ECO:0000256" key="4">
    <source>
        <dbReference type="ARBA" id="ARBA00023136"/>
    </source>
</evidence>
<dbReference type="OrthoDB" id="193467at2759"/>
<dbReference type="VEuPathDB" id="VectorBase:ISCP_033312"/>
<dbReference type="Proteomes" id="UP000001555">
    <property type="component" value="Unassembled WGS sequence"/>
</dbReference>
<comment type="subcellular location">
    <subcellularLocation>
        <location evidence="1">Membrane</location>
        <topology evidence="1">Peripheral membrane protein</topology>
    </subcellularLocation>
</comment>
<gene>
    <name evidence="7" type="ORF">IscW_ISCW017038</name>
</gene>
<dbReference type="EMBL" id="DS664300">
    <property type="protein sequence ID" value="EEC03268.1"/>
    <property type="molecule type" value="Genomic_DNA"/>
</dbReference>
<evidence type="ECO:0000256" key="5">
    <source>
        <dbReference type="ARBA" id="ARBA00023315"/>
    </source>
</evidence>
<dbReference type="HOGENOM" id="CLU_046747_3_0_1"/>
<proteinExistence type="evidence at protein level"/>
<dbReference type="AlphaFoldDB" id="B7P9J6"/>
<dbReference type="EnsemblMetazoa" id="ISCW017038-RA">
    <property type="protein sequence ID" value="ISCW017038-PA"/>
    <property type="gene ID" value="ISCW017038"/>
</dbReference>
<keyword evidence="4" id="KW-0472">Membrane</keyword>
<evidence type="ECO:0000313" key="7">
    <source>
        <dbReference type="EMBL" id="EEC03268.1"/>
    </source>
</evidence>
<dbReference type="EMBL" id="ABJB010339131">
    <property type="status" value="NOT_ANNOTATED_CDS"/>
    <property type="molecule type" value="Genomic_DNA"/>
</dbReference>
<accession>B7P9J6</accession>
<dbReference type="PANTHER" id="PTHR12497:SF0">
    <property type="entry name" value="TAFAZZIN"/>
    <property type="match status" value="1"/>
</dbReference>
<reference evidence="7 9" key="1">
    <citation type="submission" date="2008-03" db="EMBL/GenBank/DDBJ databases">
        <title>Annotation of Ixodes scapularis.</title>
        <authorList>
            <consortium name="Ixodes scapularis Genome Project Consortium"/>
            <person name="Caler E."/>
            <person name="Hannick L.I."/>
            <person name="Bidwell S."/>
            <person name="Joardar V."/>
            <person name="Thiagarajan M."/>
            <person name="Amedeo P."/>
            <person name="Galinsky K.J."/>
            <person name="Schobel S."/>
            <person name="Inman J."/>
            <person name="Hostetler J."/>
            <person name="Miller J."/>
            <person name="Hammond M."/>
            <person name="Megy K."/>
            <person name="Lawson D."/>
            <person name="Kodira C."/>
            <person name="Sutton G."/>
            <person name="Meyer J."/>
            <person name="Hill C.A."/>
            <person name="Birren B."/>
            <person name="Nene V."/>
            <person name="Collins F."/>
            <person name="Alarcon-Chaidez F."/>
            <person name="Wikel S."/>
            <person name="Strausberg R."/>
        </authorList>
    </citation>
    <scope>NUCLEOTIDE SEQUENCE [LARGE SCALE GENOMIC DNA]</scope>
    <source>
        <strain evidence="9">Wikel</strain>
        <strain evidence="7">Wikel colony</strain>
    </source>
</reference>
<evidence type="ECO:0007829" key="10">
    <source>
        <dbReference type="PeptideAtlas" id="B7P9J6"/>
    </source>
</evidence>
<dbReference type="VEuPathDB" id="VectorBase:ISCW017038"/>
<evidence type="ECO:0000313" key="8">
    <source>
        <dbReference type="EnsemblMetazoa" id="ISCW017038-PA"/>
    </source>
</evidence>
<organism>
    <name type="scientific">Ixodes scapularis</name>
    <name type="common">Black-legged tick</name>
    <name type="synonym">Deer tick</name>
    <dbReference type="NCBI Taxonomy" id="6945"/>
    <lineage>
        <taxon>Eukaryota</taxon>
        <taxon>Metazoa</taxon>
        <taxon>Ecdysozoa</taxon>
        <taxon>Arthropoda</taxon>
        <taxon>Chelicerata</taxon>
        <taxon>Arachnida</taxon>
        <taxon>Acari</taxon>
        <taxon>Parasitiformes</taxon>
        <taxon>Ixodida</taxon>
        <taxon>Ixodoidea</taxon>
        <taxon>Ixodidae</taxon>
        <taxon>Ixodinae</taxon>
        <taxon>Ixodes</taxon>
    </lineage>
</organism>
<dbReference type="PANTHER" id="PTHR12497">
    <property type="entry name" value="TAZ PROTEIN TAFAZZIN"/>
    <property type="match status" value="1"/>
</dbReference>
<evidence type="ECO:0000313" key="9">
    <source>
        <dbReference type="Proteomes" id="UP000001555"/>
    </source>
</evidence>
<name>B7P9J6_IXOSC</name>
<dbReference type="PaxDb" id="6945-B7P9J6"/>
<keyword evidence="2 7" id="KW-0808">Transferase</keyword>
<dbReference type="InParanoid" id="B7P9J6"/>
<dbReference type="VEuPathDB" id="VectorBase:ISCI017038"/>
<dbReference type="GO" id="GO:0007007">
    <property type="term" value="P:inner mitochondrial membrane organization"/>
    <property type="evidence" value="ECO:0000318"/>
    <property type="project" value="GO_Central"/>
</dbReference>
<evidence type="ECO:0000256" key="6">
    <source>
        <dbReference type="RuleBase" id="RU365062"/>
    </source>
</evidence>
<evidence type="ECO:0000256" key="2">
    <source>
        <dbReference type="ARBA" id="ARBA00022679"/>
    </source>
</evidence>
<dbReference type="GO" id="GO:0031966">
    <property type="term" value="C:mitochondrial membrane"/>
    <property type="evidence" value="ECO:0000318"/>
    <property type="project" value="GO_Central"/>
</dbReference>
<dbReference type="InterPro" id="IPR000872">
    <property type="entry name" value="Tafazzin"/>
</dbReference>
<sequence length="258" mass="29254">MPLEVQWPLPNLNQPSKLWQLGSSMVVPAVGILAKLFHGWFNTVNVYNKEVLFNAIENRPKDVPLITVCNHHSCLDDPFIWGEERKSPCVYSLMKYLRGLQNNALGQDLNPSSLEECVPPFRWHKVHEIGADKILTSKQNIHCFLCEEAALHSCSSCICEGVGRLIAESKKCPIVIPFWHVGMNNVLPNKEPYVPHWGQMVTILIGDPIDFSPLRDTMKKQEKSAMEQRKAITDTIQEEFGELKSRAETLHQLSLPSC</sequence>
<dbReference type="EMBL" id="ABJB011044361">
    <property type="status" value="NOT_ANNOTATED_CDS"/>
    <property type="molecule type" value="Genomic_DNA"/>
</dbReference>
<evidence type="ECO:0000256" key="3">
    <source>
        <dbReference type="ARBA" id="ARBA00023098"/>
    </source>
</evidence>
<dbReference type="EMBL" id="ABJB010472425">
    <property type="status" value="NOT_ANNOTATED_CDS"/>
    <property type="molecule type" value="Genomic_DNA"/>
</dbReference>
<dbReference type="EMBL" id="ABJB010253731">
    <property type="status" value="NOT_ANNOTATED_CDS"/>
    <property type="molecule type" value="Genomic_DNA"/>
</dbReference>
<reference evidence="8" key="2">
    <citation type="submission" date="2020-05" db="UniProtKB">
        <authorList>
            <consortium name="EnsemblMetazoa"/>
        </authorList>
    </citation>
    <scope>IDENTIFICATION</scope>
    <source>
        <strain evidence="8">wikel</strain>
    </source>
</reference>
<dbReference type="GO" id="GO:0035965">
    <property type="term" value="P:cardiolipin acyl-chain remodeling"/>
    <property type="evidence" value="ECO:0000318"/>
    <property type="project" value="GO_Central"/>
</dbReference>
<dbReference type="SUPFAM" id="SSF69593">
    <property type="entry name" value="Glycerol-3-phosphate (1)-acyltransferase"/>
    <property type="match status" value="1"/>
</dbReference>
<dbReference type="STRING" id="6945.B7P9J6"/>
<keyword evidence="10" id="KW-1267">Proteomics identification</keyword>
<dbReference type="FunCoup" id="B7P9J6">
    <property type="interactions" value="725"/>
</dbReference>
<keyword evidence="5 7" id="KW-0012">Acyltransferase</keyword>
<protein>
    <recommendedName>
        <fullName evidence="6">Tafazzin family protein</fullName>
    </recommendedName>
</protein>
<keyword evidence="9" id="KW-1185">Reference proteome</keyword>